<feature type="domain" description="Ketoreductase" evidence="4">
    <location>
        <begin position="7"/>
        <end position="192"/>
    </location>
</feature>
<dbReference type="InterPro" id="IPR057326">
    <property type="entry name" value="KR_dom"/>
</dbReference>
<sequence>MLSLHGKVVAITGASGGIGEATARLLAQRGAAVVLSARRSERVEAIAQDIREEGGRAATCVVDVTKAEDLKRLVATATDQYGRIDVLVNNAGIAPISPLADCDTEGWSAMIDVNLRGVLNGIAAALPVFREQGSGHLVSIVSVAGLNGVSPTMAVYAATKNAVRTVHEGLRTESTDGVVRTTAISPGYIRTDLADSMTDPHLRELTRKSMDTVGIPPAAVARAVAFAIEQPGDVEIGEINVRPTAQA</sequence>
<keyword evidence="2 5" id="KW-0560">Oxidoreductase</keyword>
<accession>A0ABU2P5E7</accession>
<gene>
    <name evidence="5" type="ORF">RM641_01050</name>
</gene>
<protein>
    <submittedName>
        <fullName evidence="5">SDR family oxidoreductase</fullName>
        <ecNumber evidence="5">1.-.-.-</ecNumber>
    </submittedName>
</protein>
<keyword evidence="6" id="KW-1185">Reference proteome</keyword>
<dbReference type="GO" id="GO:0016491">
    <property type="term" value="F:oxidoreductase activity"/>
    <property type="evidence" value="ECO:0007669"/>
    <property type="project" value="UniProtKB-KW"/>
</dbReference>
<dbReference type="PRINTS" id="PR00080">
    <property type="entry name" value="SDRFAMILY"/>
</dbReference>
<evidence type="ECO:0000256" key="1">
    <source>
        <dbReference type="ARBA" id="ARBA00006484"/>
    </source>
</evidence>
<name>A0ABU2P5E7_9ACTN</name>
<dbReference type="EMBL" id="JAVREU010000001">
    <property type="protein sequence ID" value="MDT0386010.1"/>
    <property type="molecule type" value="Genomic_DNA"/>
</dbReference>
<proteinExistence type="inferred from homology"/>
<dbReference type="InterPro" id="IPR020904">
    <property type="entry name" value="Sc_DH/Rdtase_CS"/>
</dbReference>
<comment type="caution">
    <text evidence="5">The sequence shown here is derived from an EMBL/GenBank/DDBJ whole genome shotgun (WGS) entry which is preliminary data.</text>
</comment>
<dbReference type="Pfam" id="PF00106">
    <property type="entry name" value="adh_short"/>
    <property type="match status" value="1"/>
</dbReference>
<dbReference type="RefSeq" id="WP_311678189.1">
    <property type="nucleotide sequence ID" value="NZ_JAVREU010000001.1"/>
</dbReference>
<evidence type="ECO:0000256" key="3">
    <source>
        <dbReference type="RuleBase" id="RU000363"/>
    </source>
</evidence>
<reference evidence="6" key="1">
    <citation type="submission" date="2023-07" db="EMBL/GenBank/DDBJ databases">
        <title>30 novel species of actinomycetes from the DSMZ collection.</title>
        <authorList>
            <person name="Nouioui I."/>
        </authorList>
    </citation>
    <scope>NUCLEOTIDE SEQUENCE [LARGE SCALE GENOMIC DNA]</scope>
    <source>
        <strain evidence="6">DSM 41921</strain>
    </source>
</reference>
<dbReference type="PRINTS" id="PR00081">
    <property type="entry name" value="GDHRDH"/>
</dbReference>
<dbReference type="PANTHER" id="PTHR43115:SF4">
    <property type="entry name" value="DEHYDROGENASE_REDUCTASE SDR FAMILY MEMBER 11"/>
    <property type="match status" value="1"/>
</dbReference>
<comment type="similarity">
    <text evidence="1 3">Belongs to the short-chain dehydrogenases/reductases (SDR) family.</text>
</comment>
<evidence type="ECO:0000313" key="6">
    <source>
        <dbReference type="Proteomes" id="UP001183586"/>
    </source>
</evidence>
<evidence type="ECO:0000256" key="2">
    <source>
        <dbReference type="ARBA" id="ARBA00023002"/>
    </source>
</evidence>
<dbReference type="Gene3D" id="3.40.50.720">
    <property type="entry name" value="NAD(P)-binding Rossmann-like Domain"/>
    <property type="match status" value="1"/>
</dbReference>
<dbReference type="EC" id="1.-.-.-" evidence="5"/>
<dbReference type="PROSITE" id="PS00061">
    <property type="entry name" value="ADH_SHORT"/>
    <property type="match status" value="1"/>
</dbReference>
<dbReference type="InterPro" id="IPR036291">
    <property type="entry name" value="NAD(P)-bd_dom_sf"/>
</dbReference>
<dbReference type="SMART" id="SM00822">
    <property type="entry name" value="PKS_KR"/>
    <property type="match status" value="1"/>
</dbReference>
<dbReference type="CDD" id="cd05233">
    <property type="entry name" value="SDR_c"/>
    <property type="match status" value="1"/>
</dbReference>
<organism evidence="5 6">
    <name type="scientific">Streptomyces dubilierae</name>
    <dbReference type="NCBI Taxonomy" id="3075533"/>
    <lineage>
        <taxon>Bacteria</taxon>
        <taxon>Bacillati</taxon>
        <taxon>Actinomycetota</taxon>
        <taxon>Actinomycetes</taxon>
        <taxon>Kitasatosporales</taxon>
        <taxon>Streptomycetaceae</taxon>
        <taxon>Streptomyces</taxon>
    </lineage>
</organism>
<dbReference type="PANTHER" id="PTHR43115">
    <property type="entry name" value="DEHYDROGENASE/REDUCTASE SDR FAMILY MEMBER 11"/>
    <property type="match status" value="1"/>
</dbReference>
<evidence type="ECO:0000259" key="4">
    <source>
        <dbReference type="SMART" id="SM00822"/>
    </source>
</evidence>
<dbReference type="InterPro" id="IPR002347">
    <property type="entry name" value="SDR_fam"/>
</dbReference>
<dbReference type="Proteomes" id="UP001183586">
    <property type="component" value="Unassembled WGS sequence"/>
</dbReference>
<dbReference type="SUPFAM" id="SSF51735">
    <property type="entry name" value="NAD(P)-binding Rossmann-fold domains"/>
    <property type="match status" value="1"/>
</dbReference>
<evidence type="ECO:0000313" key="5">
    <source>
        <dbReference type="EMBL" id="MDT0386010.1"/>
    </source>
</evidence>